<accession>A0ABQ9IP93</accession>
<dbReference type="SUPFAM" id="SSF46689">
    <property type="entry name" value="Homeodomain-like"/>
    <property type="match status" value="1"/>
</dbReference>
<dbReference type="Pfam" id="PF05225">
    <property type="entry name" value="HTH_psq"/>
    <property type="match status" value="1"/>
</dbReference>
<dbReference type="Gene3D" id="1.10.10.60">
    <property type="entry name" value="Homeodomain-like"/>
    <property type="match status" value="1"/>
</dbReference>
<dbReference type="InterPro" id="IPR007889">
    <property type="entry name" value="HTH_Psq"/>
</dbReference>
<feature type="domain" description="HTH psq-type" evidence="2">
    <location>
        <begin position="1"/>
        <end position="31"/>
    </location>
</feature>
<sequence>MQETITAVRAGHMTQKTAADHFEVPLGTLAKKLLGHASEMLHGAGRPTELLKSDDQLATFLKASASYEDGLTKIEVLHVIQNYIVSQNLKLVGQMKN</sequence>
<comment type="caution">
    <text evidence="3">The sequence shown here is derived from an EMBL/GenBank/DDBJ whole genome shotgun (WGS) entry which is preliminary data.</text>
</comment>
<evidence type="ECO:0000259" key="2">
    <source>
        <dbReference type="Pfam" id="PF05225"/>
    </source>
</evidence>
<evidence type="ECO:0000313" key="3">
    <source>
        <dbReference type="EMBL" id="KAJ8898297.1"/>
    </source>
</evidence>
<evidence type="ECO:0000313" key="4">
    <source>
        <dbReference type="Proteomes" id="UP001159363"/>
    </source>
</evidence>
<reference evidence="3 4" key="1">
    <citation type="submission" date="2023-02" db="EMBL/GenBank/DDBJ databases">
        <title>LHISI_Scaffold_Assembly.</title>
        <authorList>
            <person name="Stuart O.P."/>
            <person name="Cleave R."/>
            <person name="Magrath M.J.L."/>
            <person name="Mikheyev A.S."/>
        </authorList>
    </citation>
    <scope>NUCLEOTIDE SEQUENCE [LARGE SCALE GENOMIC DNA]</scope>
    <source>
        <strain evidence="3">Daus_M_001</strain>
        <tissue evidence="3">Leg muscle</tissue>
    </source>
</reference>
<dbReference type="EMBL" id="JARBHB010000001">
    <property type="protein sequence ID" value="KAJ8898297.1"/>
    <property type="molecule type" value="Genomic_DNA"/>
</dbReference>
<dbReference type="InterPro" id="IPR009057">
    <property type="entry name" value="Homeodomain-like_sf"/>
</dbReference>
<protein>
    <recommendedName>
        <fullName evidence="2">HTH psq-type domain-containing protein</fullName>
    </recommendedName>
</protein>
<name>A0ABQ9IP93_9NEOP</name>
<keyword evidence="4" id="KW-1185">Reference proteome</keyword>
<comment type="subcellular location">
    <subcellularLocation>
        <location evidence="1">Nucleus</location>
    </subcellularLocation>
</comment>
<dbReference type="Proteomes" id="UP001159363">
    <property type="component" value="Chromosome 1"/>
</dbReference>
<proteinExistence type="predicted"/>
<evidence type="ECO:0000256" key="1">
    <source>
        <dbReference type="ARBA" id="ARBA00004123"/>
    </source>
</evidence>
<organism evidence="3 4">
    <name type="scientific">Dryococelus australis</name>
    <dbReference type="NCBI Taxonomy" id="614101"/>
    <lineage>
        <taxon>Eukaryota</taxon>
        <taxon>Metazoa</taxon>
        <taxon>Ecdysozoa</taxon>
        <taxon>Arthropoda</taxon>
        <taxon>Hexapoda</taxon>
        <taxon>Insecta</taxon>
        <taxon>Pterygota</taxon>
        <taxon>Neoptera</taxon>
        <taxon>Polyneoptera</taxon>
        <taxon>Phasmatodea</taxon>
        <taxon>Verophasmatodea</taxon>
        <taxon>Anareolatae</taxon>
        <taxon>Phasmatidae</taxon>
        <taxon>Eurycanthinae</taxon>
        <taxon>Dryococelus</taxon>
    </lineage>
</organism>
<gene>
    <name evidence="3" type="ORF">PR048_003657</name>
</gene>